<protein>
    <submittedName>
        <fullName evidence="1">Uncharacterized protein</fullName>
    </submittedName>
</protein>
<evidence type="ECO:0000313" key="1">
    <source>
        <dbReference type="EMBL" id="KAG5269738.1"/>
    </source>
</evidence>
<keyword evidence="2" id="KW-1185">Reference proteome</keyword>
<accession>A0AAV6G3M8</accession>
<proteinExistence type="predicted"/>
<reference evidence="1" key="1">
    <citation type="submission" date="2020-10" db="EMBL/GenBank/DDBJ databases">
        <title>Chromosome-scale genome assembly of the Allis shad, Alosa alosa.</title>
        <authorList>
            <person name="Margot Z."/>
            <person name="Christophe K."/>
            <person name="Cabau C."/>
            <person name="Louis A."/>
            <person name="Berthelot C."/>
            <person name="Parey E."/>
            <person name="Roest Crollius H."/>
            <person name="Montfort J."/>
            <person name="Robinson-Rechavi M."/>
            <person name="Bucao C."/>
            <person name="Bouchez O."/>
            <person name="Gislard M."/>
            <person name="Lluch J."/>
            <person name="Milhes M."/>
            <person name="Lampietro C."/>
            <person name="Lopez Roques C."/>
            <person name="Donnadieu C."/>
            <person name="Braasch I."/>
            <person name="Desvignes T."/>
            <person name="Postlethwait J."/>
            <person name="Bobe J."/>
            <person name="Guiguen Y."/>
        </authorList>
    </citation>
    <scope>NUCLEOTIDE SEQUENCE</scope>
    <source>
        <strain evidence="1">M-15738</strain>
        <tissue evidence="1">Blood</tissue>
    </source>
</reference>
<dbReference type="Proteomes" id="UP000823561">
    <property type="component" value="Chromosome 15"/>
</dbReference>
<name>A0AAV6G3M8_9TELE</name>
<sequence length="171" mass="19843">MDMLSKLPTLHLKYFEKFAFCPWSFTLKSTMWSKLGKTILHGSTITHVANASGAPIRLYYSTDNMRLTEAVVTLSNRGDGSAKLKFEPDSRVGYEWIPKDNFAKLDMVGPIYVSVYVENDSSRDEYVKKIVENKEIQTNRSFIVTRDYNFKWQKYGANIWVDEQGNNHRPR</sequence>
<evidence type="ECO:0000313" key="2">
    <source>
        <dbReference type="Proteomes" id="UP000823561"/>
    </source>
</evidence>
<dbReference type="AlphaFoldDB" id="A0AAV6G3M8"/>
<comment type="caution">
    <text evidence="1">The sequence shown here is derived from an EMBL/GenBank/DDBJ whole genome shotgun (WGS) entry which is preliminary data.</text>
</comment>
<dbReference type="EMBL" id="JADWDJ010000015">
    <property type="protein sequence ID" value="KAG5269738.1"/>
    <property type="molecule type" value="Genomic_DNA"/>
</dbReference>
<gene>
    <name evidence="1" type="ORF">AALO_G00205550</name>
</gene>
<organism evidence="1 2">
    <name type="scientific">Alosa alosa</name>
    <name type="common">allis shad</name>
    <dbReference type="NCBI Taxonomy" id="278164"/>
    <lineage>
        <taxon>Eukaryota</taxon>
        <taxon>Metazoa</taxon>
        <taxon>Chordata</taxon>
        <taxon>Craniata</taxon>
        <taxon>Vertebrata</taxon>
        <taxon>Euteleostomi</taxon>
        <taxon>Actinopterygii</taxon>
        <taxon>Neopterygii</taxon>
        <taxon>Teleostei</taxon>
        <taxon>Clupei</taxon>
        <taxon>Clupeiformes</taxon>
        <taxon>Clupeoidei</taxon>
        <taxon>Clupeidae</taxon>
        <taxon>Alosa</taxon>
    </lineage>
</organism>